<reference evidence="1 2" key="1">
    <citation type="journal article" date="2006" name="Nat. Biotechnol.">
        <title>Genome sequence of the ubiquitous hydrocarbon-degrading marine bacterium Alcanivorax borkumensis.</title>
        <authorList>
            <person name="Schneiker S."/>
            <person name="Martins dos Santos V.A.P."/>
            <person name="Bartels D."/>
            <person name="Bekel T."/>
            <person name="Brecht M."/>
            <person name="Buhrmester J."/>
            <person name="Chernikova T.N."/>
            <person name="Denaro R."/>
            <person name="Ferrer M."/>
            <person name="Gertler C."/>
            <person name="Goesmann A."/>
            <person name="Golyshina O.V."/>
            <person name="Kaminski F."/>
            <person name="Khachane A.N."/>
            <person name="Lang S."/>
            <person name="Linke B."/>
            <person name="McHardy A.C."/>
            <person name="Meyer F."/>
            <person name="Nechitaylo T."/>
            <person name="Puehler A."/>
            <person name="Regenhardt D."/>
            <person name="Rupp O."/>
            <person name="Sabirova J.S."/>
            <person name="Selbitschka W."/>
            <person name="Yakimov M.M."/>
            <person name="Timmis K.N."/>
            <person name="Vorhoelter F.-J."/>
            <person name="Weidner S."/>
            <person name="Kaiser O."/>
            <person name="Golyshin P.N."/>
        </authorList>
    </citation>
    <scope>NUCLEOTIDE SEQUENCE [LARGE SCALE GENOMIC DNA]</scope>
    <source>
        <strain evidence="2">ATCC 700651 / DSM 11573 / NCIMB 13689 / SK2</strain>
    </source>
</reference>
<proteinExistence type="predicted"/>
<dbReference type="EMBL" id="AM286690">
    <property type="protein sequence ID" value="CAL17276.1"/>
    <property type="molecule type" value="Genomic_DNA"/>
</dbReference>
<dbReference type="InterPro" id="IPR036890">
    <property type="entry name" value="HATPase_C_sf"/>
</dbReference>
<dbReference type="GO" id="GO:0003676">
    <property type="term" value="F:nucleic acid binding"/>
    <property type="evidence" value="ECO:0007669"/>
    <property type="project" value="InterPro"/>
</dbReference>
<dbReference type="AlphaFoldDB" id="Q0VNH2"/>
<dbReference type="Pfam" id="PF13589">
    <property type="entry name" value="HATPase_c_3"/>
    <property type="match status" value="1"/>
</dbReference>
<dbReference type="SUPFAM" id="SSF55874">
    <property type="entry name" value="ATPase domain of HSP90 chaperone/DNA topoisomerase II/histidine kinase"/>
    <property type="match status" value="1"/>
</dbReference>
<dbReference type="KEGG" id="abo:ABO_1828"/>
<dbReference type="eggNOG" id="COG0326">
    <property type="taxonomic scope" value="Bacteria"/>
</dbReference>
<name>Q0VNH2_ALCBS</name>
<dbReference type="RefSeq" id="WP_011589109.1">
    <property type="nucleotide sequence ID" value="NC_008260.1"/>
</dbReference>
<evidence type="ECO:0000313" key="1">
    <source>
        <dbReference type="EMBL" id="CAL17276.1"/>
    </source>
</evidence>
<dbReference type="InterPro" id="IPR011856">
    <property type="entry name" value="tRNA_endonuc-like_dom_sf"/>
</dbReference>
<dbReference type="Gene3D" id="3.40.1350.10">
    <property type="match status" value="1"/>
</dbReference>
<dbReference type="Gene3D" id="3.30.565.10">
    <property type="entry name" value="Histidine kinase-like ATPase, C-terminal domain"/>
    <property type="match status" value="1"/>
</dbReference>
<organism evidence="1 2">
    <name type="scientific">Alcanivorax borkumensis (strain ATCC 700651 / DSM 11573 / NCIMB 13689 / SK2)</name>
    <dbReference type="NCBI Taxonomy" id="393595"/>
    <lineage>
        <taxon>Bacteria</taxon>
        <taxon>Pseudomonadati</taxon>
        <taxon>Pseudomonadota</taxon>
        <taxon>Gammaproteobacteria</taxon>
        <taxon>Oceanospirillales</taxon>
        <taxon>Alcanivoracaceae</taxon>
        <taxon>Alcanivorax</taxon>
    </lineage>
</organism>
<dbReference type="Proteomes" id="UP000008871">
    <property type="component" value="Chromosome"/>
</dbReference>
<evidence type="ECO:0000313" key="2">
    <source>
        <dbReference type="Proteomes" id="UP000008871"/>
    </source>
</evidence>
<protein>
    <submittedName>
        <fullName evidence="1">Uncharacterized protein</fullName>
    </submittedName>
</protein>
<dbReference type="OrthoDB" id="5096633at2"/>
<sequence>MSKSTFKVDTRLAYLLSENYRSPEKALKELVDNAWDAEALRVSITLPEPMSGDAIIVEDDGAGMTLNELQNEYLNVARNRRQRSGDFTPNLRRKVKGRKGIGKFSGLMFAASMTLETRARGTQSTFCLDRDLLESSEGLPEMPLEIVNSDVSPDVHGTRINLAELNQSQKFPNENKLKQVLIADYGREEGFEIVINGKPLGVDDLQGEYKEESIQLSSGEAKLRSTVSDQKRKLRKPGITVRIDGKVVGDPSFFGLDKDDDIPRKLLDKCYGEIEITGCSDDVTADWGAIIEGSKTEQDLISSIQPVLREQLKSVYGQEMHLAQARLRKRAKDRISRLPENRRAFADEAIKKILDRFYQEPEDKLEPVVNVLLNAIELNDYRVVLEHINDAKRSEVSRFSEALEEFGIIELAMVAEQARSRLRFLDYLEGMCGRKETLEVHVHKAIEKNLWIFGAEYSLFSSNETLRRQVEVYLNSKYVGDREDKRPDLFLTENINGERLLIEFKRPNHSLRFKDYQQATAYRNDFHQNGIDKQINVILIGGKLGNDLSIQERREPNVKIMAFADLISSARRQCQWLLEAK</sequence>
<dbReference type="STRING" id="393595.ABO_1828"/>
<dbReference type="HOGENOM" id="CLU_026144_1_0_6"/>
<accession>Q0VNH2</accession>
<keyword evidence="2" id="KW-1185">Reference proteome</keyword>
<gene>
    <name evidence="1" type="ordered locus">ABO_1828</name>
</gene>